<proteinExistence type="predicted"/>
<gene>
    <name evidence="1" type="ORF">Xinn_00942</name>
    <name evidence="2" type="ORF">XIS1_1700010</name>
</gene>
<sequence>MNEIKEKFFIKKKDVISTSLDEEEVILLDKKNDTYIGLIGAAKDIWTCNIEIISISKIVEELQIDNDVDLDNLKEAIYLLEKEGLIFEYTS</sequence>
<evidence type="ECO:0000313" key="3">
    <source>
        <dbReference type="Proteomes" id="UP000196435"/>
    </source>
</evidence>
<evidence type="ECO:0000313" key="4">
    <source>
        <dbReference type="Proteomes" id="UP000224871"/>
    </source>
</evidence>
<dbReference type="RefSeq" id="WP_086956197.1">
    <property type="nucleotide sequence ID" value="NZ_CAWNQC010000270.1"/>
</dbReference>
<dbReference type="EMBL" id="NIBU01000007">
    <property type="protein sequence ID" value="PHM37557.1"/>
    <property type="molecule type" value="Genomic_DNA"/>
</dbReference>
<organism evidence="2 3">
    <name type="scientific">Xenorhabdus innexi</name>
    <dbReference type="NCBI Taxonomy" id="290109"/>
    <lineage>
        <taxon>Bacteria</taxon>
        <taxon>Pseudomonadati</taxon>
        <taxon>Pseudomonadota</taxon>
        <taxon>Gammaproteobacteria</taxon>
        <taxon>Enterobacterales</taxon>
        <taxon>Morganellaceae</taxon>
        <taxon>Xenorhabdus</taxon>
    </lineage>
</organism>
<evidence type="ECO:0000313" key="2">
    <source>
        <dbReference type="EMBL" id="SIP72959.1"/>
    </source>
</evidence>
<accession>A0A1N6MW44</accession>
<name>A0A1N6MW44_9GAMM</name>
<reference evidence="3" key="1">
    <citation type="submission" date="2016-12" db="EMBL/GenBank/DDBJ databases">
        <authorList>
            <person name="Gaudriault S."/>
        </authorList>
    </citation>
    <scope>NUCLEOTIDE SEQUENCE [LARGE SCALE GENOMIC DNA]</scope>
    <source>
        <strain evidence="3">HGB1681 (deposited as PTA-6826 in the American Type Culture Collection)</strain>
    </source>
</reference>
<evidence type="ECO:0000313" key="1">
    <source>
        <dbReference type="EMBL" id="PHM37557.1"/>
    </source>
</evidence>
<dbReference type="AlphaFoldDB" id="A0A1N6MW44"/>
<keyword evidence="4" id="KW-1185">Reference proteome</keyword>
<dbReference type="EMBL" id="FTLG01000080">
    <property type="protein sequence ID" value="SIP72959.1"/>
    <property type="molecule type" value="Genomic_DNA"/>
</dbReference>
<protein>
    <recommendedName>
        <fullName evidence="5">Coenzyme PQQ synthesis protein D (PqqD)</fullName>
    </recommendedName>
</protein>
<reference evidence="1 4" key="3">
    <citation type="journal article" date="2017" name="Nat. Microbiol.">
        <title>Natural product diversity associated with the nematode symbionts Photorhabdus and Xenorhabdus.</title>
        <authorList>
            <person name="Tobias N.J."/>
            <person name="Wolff H."/>
            <person name="Djahanschiri B."/>
            <person name="Grundmann F."/>
            <person name="Kronenwerth M."/>
            <person name="Shi Y.M."/>
            <person name="Simonyi S."/>
            <person name="Grun P."/>
            <person name="Shapiro-Ilan D."/>
            <person name="Pidot S.J."/>
            <person name="Stinear T.P."/>
            <person name="Ebersberger I."/>
            <person name="Bode H.B."/>
        </authorList>
    </citation>
    <scope>NUCLEOTIDE SEQUENCE [LARGE SCALE GENOMIC DNA]</scope>
    <source>
        <strain evidence="1 4">DSM 16336</strain>
    </source>
</reference>
<evidence type="ECO:0008006" key="5">
    <source>
        <dbReference type="Google" id="ProtNLM"/>
    </source>
</evidence>
<dbReference type="Proteomes" id="UP000224871">
    <property type="component" value="Unassembled WGS sequence"/>
</dbReference>
<dbReference type="Proteomes" id="UP000196435">
    <property type="component" value="Unassembled WGS sequence"/>
</dbReference>
<reference evidence="2" key="2">
    <citation type="submission" date="2016-12" db="EMBL/GenBank/DDBJ databases">
        <authorList>
            <person name="Song W.-J."/>
            <person name="Kurnit D.M."/>
        </authorList>
    </citation>
    <scope>NUCLEOTIDE SEQUENCE [LARGE SCALE GENOMIC DNA]</scope>
    <source>
        <strain evidence="2">HGB1681</strain>
    </source>
</reference>